<gene>
    <name evidence="3" type="ORF">CLV74_1104</name>
</gene>
<evidence type="ECO:0000256" key="1">
    <source>
        <dbReference type="ARBA" id="ARBA00023239"/>
    </source>
</evidence>
<keyword evidence="3" id="KW-0378">Hydrolase</keyword>
<dbReference type="AlphaFoldDB" id="A0A2T0WKJ2"/>
<evidence type="ECO:0000259" key="2">
    <source>
        <dbReference type="Pfam" id="PF04909"/>
    </source>
</evidence>
<evidence type="ECO:0000313" key="3">
    <source>
        <dbReference type="EMBL" id="PRY87230.1"/>
    </source>
</evidence>
<dbReference type="InterPro" id="IPR006680">
    <property type="entry name" value="Amidohydro-rel"/>
</dbReference>
<reference evidence="3 4" key="1">
    <citation type="submission" date="2018-03" db="EMBL/GenBank/DDBJ databases">
        <title>Genomic Encyclopedia of Archaeal and Bacterial Type Strains, Phase II (KMG-II): from individual species to whole genera.</title>
        <authorList>
            <person name="Goeker M."/>
        </authorList>
    </citation>
    <scope>NUCLEOTIDE SEQUENCE [LARGE SCALE GENOMIC DNA]</scope>
    <source>
        <strain evidence="3 4">DSM 100212</strain>
    </source>
</reference>
<evidence type="ECO:0000313" key="4">
    <source>
        <dbReference type="Proteomes" id="UP000238392"/>
    </source>
</evidence>
<dbReference type="RefSeq" id="WP_170108059.1">
    <property type="nucleotide sequence ID" value="NZ_PVTQ01000010.1"/>
</dbReference>
<sequence length="302" mass="32720">MANTIDRRSLLGGLTGLTATLGLPRKGGAQSRARITDGQVHIWQAHGDRPPSASGRQEPLLVEELLATLDANGVDRVVLVPPSWAARGNTYSLEAAAAYPDRIRVLGLAGRPAEDQAEAITHWLDTPGMAGLRMFLSNDAGAEYLASGGADWLWPILAENSIPVSVHAGDSLPVLAQAMERHPDLKLCLDAFGLGRNVEAEEALARFETVADTMAAFPNVMIKTGVIPRDSGDAFPFSNAQQLVGRVLETFGPQRLMYASDMTLLKSPYAEGLEFWRVLPDLPDTDRDAILGENMNRWLEWA</sequence>
<keyword evidence="1" id="KW-0456">Lyase</keyword>
<dbReference type="InterPro" id="IPR032465">
    <property type="entry name" value="ACMSD"/>
</dbReference>
<accession>A0A2T0WKJ2</accession>
<comment type="caution">
    <text evidence="3">The sequence shown here is derived from an EMBL/GenBank/DDBJ whole genome shotgun (WGS) entry which is preliminary data.</text>
</comment>
<dbReference type="EMBL" id="PVTQ01000010">
    <property type="protein sequence ID" value="PRY87230.1"/>
    <property type="molecule type" value="Genomic_DNA"/>
</dbReference>
<dbReference type="SUPFAM" id="SSF51556">
    <property type="entry name" value="Metallo-dependent hydrolases"/>
    <property type="match status" value="1"/>
</dbReference>
<dbReference type="InterPro" id="IPR032466">
    <property type="entry name" value="Metal_Hydrolase"/>
</dbReference>
<dbReference type="Pfam" id="PF04909">
    <property type="entry name" value="Amidohydro_2"/>
    <property type="match status" value="1"/>
</dbReference>
<proteinExistence type="predicted"/>
<feature type="domain" description="Amidohydrolase-related" evidence="2">
    <location>
        <begin position="51"/>
        <end position="295"/>
    </location>
</feature>
<name>A0A2T0WKJ2_9RHOB</name>
<organism evidence="3 4">
    <name type="scientific">Donghicola tyrosinivorans</name>
    <dbReference type="NCBI Taxonomy" id="1652492"/>
    <lineage>
        <taxon>Bacteria</taxon>
        <taxon>Pseudomonadati</taxon>
        <taxon>Pseudomonadota</taxon>
        <taxon>Alphaproteobacteria</taxon>
        <taxon>Rhodobacterales</taxon>
        <taxon>Roseobacteraceae</taxon>
        <taxon>Donghicola</taxon>
    </lineage>
</organism>
<dbReference type="PROSITE" id="PS51318">
    <property type="entry name" value="TAT"/>
    <property type="match status" value="1"/>
</dbReference>
<dbReference type="PANTHER" id="PTHR21240">
    <property type="entry name" value="2-AMINO-3-CARBOXYLMUCONATE-6-SEMIALDEHYDE DECARBOXYLASE"/>
    <property type="match status" value="1"/>
</dbReference>
<dbReference type="InterPro" id="IPR006311">
    <property type="entry name" value="TAT_signal"/>
</dbReference>
<dbReference type="Gene3D" id="3.20.20.140">
    <property type="entry name" value="Metal-dependent hydrolases"/>
    <property type="match status" value="1"/>
</dbReference>
<dbReference type="GO" id="GO:0016787">
    <property type="term" value="F:hydrolase activity"/>
    <property type="evidence" value="ECO:0007669"/>
    <property type="project" value="UniProtKB-KW"/>
</dbReference>
<dbReference type="Proteomes" id="UP000238392">
    <property type="component" value="Unassembled WGS sequence"/>
</dbReference>
<keyword evidence="4" id="KW-1185">Reference proteome</keyword>
<protein>
    <submittedName>
        <fullName evidence="3">Putative TIM-barrel fold metal-dependent hydrolase</fullName>
    </submittedName>
</protein>
<dbReference type="GO" id="GO:0016831">
    <property type="term" value="F:carboxy-lyase activity"/>
    <property type="evidence" value="ECO:0007669"/>
    <property type="project" value="InterPro"/>
</dbReference>